<dbReference type="Proteomes" id="UP001319104">
    <property type="component" value="Unassembled WGS sequence"/>
</dbReference>
<dbReference type="Pfam" id="PF02350">
    <property type="entry name" value="Epimerase_2"/>
    <property type="match status" value="1"/>
</dbReference>
<sequence>MMIKILTVIGARPQFIKASAVSRAIQNVEGIEEVIIHTGQHFDDKMSQIFFDELSIPVPKYNLDIHGLKHGSMTGRMLEGIEEIILQEKPNYLLVYGDTNSTLAGALAASKLHIKVIHIEAGLRSFNMNMPEEINRILTDRVSSLLFCPTETAMKNLQNEGYDHLDLKTFNVGDVMYDTTLYFSQLVNWGSPILERYKNQPFVLCTLHRAENTDNLDRLRNIIKGLNEISKSVNILVPLHPRTRNIIKELNIEINFEIIEPVGYLDMLGLIQNSRLVMTDSGGLQKEAFFLEKYCLTMRDETEWVELVNNGYNFLIGANEELMLKMFNEVFDKKLTDGKPLYGDGQAAEKIVTLIQEYAS</sequence>
<dbReference type="EMBL" id="JAHCMY010000017">
    <property type="protein sequence ID" value="MBS9525696.1"/>
    <property type="molecule type" value="Genomic_DNA"/>
</dbReference>
<evidence type="ECO:0000313" key="3">
    <source>
        <dbReference type="EMBL" id="MBS9525696.1"/>
    </source>
</evidence>
<organism evidence="3 4">
    <name type="scientific">Litoribacter ruber</name>
    <dbReference type="NCBI Taxonomy" id="702568"/>
    <lineage>
        <taxon>Bacteria</taxon>
        <taxon>Pseudomonadati</taxon>
        <taxon>Bacteroidota</taxon>
        <taxon>Cytophagia</taxon>
        <taxon>Cytophagales</taxon>
        <taxon>Cyclobacteriaceae</taxon>
        <taxon>Litoribacter</taxon>
    </lineage>
</organism>
<dbReference type="AlphaFoldDB" id="A0AAP2G646"/>
<dbReference type="CDD" id="cd03786">
    <property type="entry name" value="GTB_UDP-GlcNAc_2-Epimerase"/>
    <property type="match status" value="1"/>
</dbReference>
<dbReference type="NCBIfam" id="TIGR00236">
    <property type="entry name" value="wecB"/>
    <property type="match status" value="1"/>
</dbReference>
<feature type="domain" description="UDP-N-acetylglucosamine 2-epimerase" evidence="2">
    <location>
        <begin position="24"/>
        <end position="355"/>
    </location>
</feature>
<dbReference type="GO" id="GO:0008761">
    <property type="term" value="F:UDP-N-acetylglucosamine 2-epimerase activity"/>
    <property type="evidence" value="ECO:0007669"/>
    <property type="project" value="UniProtKB-EC"/>
</dbReference>
<dbReference type="PANTHER" id="PTHR43174:SF1">
    <property type="entry name" value="UDP-N-ACETYLGLUCOSAMINE 2-EPIMERASE"/>
    <property type="match status" value="1"/>
</dbReference>
<dbReference type="SUPFAM" id="SSF53756">
    <property type="entry name" value="UDP-Glycosyltransferase/glycogen phosphorylase"/>
    <property type="match status" value="1"/>
</dbReference>
<reference evidence="3 4" key="1">
    <citation type="submission" date="2021-05" db="EMBL/GenBank/DDBJ databases">
        <authorList>
            <person name="Zhang Z.D."/>
            <person name="Osman G."/>
        </authorList>
    </citation>
    <scope>NUCLEOTIDE SEQUENCE [LARGE SCALE GENOMIC DNA]</scope>
    <source>
        <strain evidence="3 4">KCTC 32217</strain>
    </source>
</reference>
<evidence type="ECO:0000313" key="4">
    <source>
        <dbReference type="Proteomes" id="UP001319104"/>
    </source>
</evidence>
<protein>
    <submittedName>
        <fullName evidence="3">UDP-N-acetylglucosamine 2-epimerase (Non-hydrolyzing)</fullName>
        <ecNumber evidence="3">5.1.3.14</ecNumber>
    </submittedName>
</protein>
<keyword evidence="4" id="KW-1185">Reference proteome</keyword>
<comment type="caution">
    <text evidence="3">The sequence shown here is derived from an EMBL/GenBank/DDBJ whole genome shotgun (WGS) entry which is preliminary data.</text>
</comment>
<dbReference type="InterPro" id="IPR003331">
    <property type="entry name" value="UDP_GlcNAc_Epimerase_2_dom"/>
</dbReference>
<comment type="similarity">
    <text evidence="1">Belongs to the UDP-N-acetylglucosamine 2-epimerase family.</text>
</comment>
<name>A0AAP2G646_9BACT</name>
<proteinExistence type="inferred from homology"/>
<keyword evidence="1 3" id="KW-0413">Isomerase</keyword>
<gene>
    <name evidence="3" type="primary">wecB</name>
    <name evidence="3" type="ORF">KI659_16880</name>
</gene>
<dbReference type="PANTHER" id="PTHR43174">
    <property type="entry name" value="UDP-N-ACETYLGLUCOSAMINE 2-EPIMERASE"/>
    <property type="match status" value="1"/>
</dbReference>
<dbReference type="Gene3D" id="3.40.50.2000">
    <property type="entry name" value="Glycogen Phosphorylase B"/>
    <property type="match status" value="2"/>
</dbReference>
<dbReference type="EC" id="5.1.3.14" evidence="3"/>
<evidence type="ECO:0000256" key="1">
    <source>
        <dbReference type="RuleBase" id="RU003513"/>
    </source>
</evidence>
<dbReference type="InterPro" id="IPR029767">
    <property type="entry name" value="WecB-like"/>
</dbReference>
<accession>A0AAP2G646</accession>
<evidence type="ECO:0000259" key="2">
    <source>
        <dbReference type="Pfam" id="PF02350"/>
    </source>
</evidence>